<dbReference type="AlphaFoldDB" id="A0A6G6J7N3"/>
<keyword evidence="1" id="KW-0805">Transcription regulation</keyword>
<evidence type="ECO:0000256" key="1">
    <source>
        <dbReference type="ARBA" id="ARBA00023015"/>
    </source>
</evidence>
<keyword evidence="3" id="KW-0804">Transcription</keyword>
<sequence length="196" mass="21926">MARPQEFNTAEALHKAMVVFWRKGYEATSMVDLLEATGLSKSSLYGTFGGKRELFITAFDAYRNERERDMHQVLGQGHARQAIEEFFRMLFVNLGALEPARGCMSINQGVEMAPHDPEIRVRVMEDFHHIEDALTSAIERGQQDGSLTSVRNARELARLLVLAFPGLQVMARVGYPQADLDGALNLLLSNLDESLS</sequence>
<gene>
    <name evidence="6" type="ORF">G5B91_33205</name>
</gene>
<feature type="domain" description="HTH tetR-type" evidence="5">
    <location>
        <begin position="6"/>
        <end position="66"/>
    </location>
</feature>
<dbReference type="PANTHER" id="PTHR47506">
    <property type="entry name" value="TRANSCRIPTIONAL REGULATORY PROTEIN"/>
    <property type="match status" value="1"/>
</dbReference>
<evidence type="ECO:0000256" key="3">
    <source>
        <dbReference type="ARBA" id="ARBA00023163"/>
    </source>
</evidence>
<dbReference type="InterPro" id="IPR036271">
    <property type="entry name" value="Tet_transcr_reg_TetR-rel_C_sf"/>
</dbReference>
<geneLocation type="plasmid" evidence="7">
    <name>ppnihbp1_2</name>
</geneLocation>
<dbReference type="GO" id="GO:0003677">
    <property type="term" value="F:DNA binding"/>
    <property type="evidence" value="ECO:0007669"/>
    <property type="project" value="UniProtKB-UniRule"/>
</dbReference>
<name>A0A6G6J7N3_PSENT</name>
<evidence type="ECO:0000313" key="6">
    <source>
        <dbReference type="EMBL" id="QIE91213.1"/>
    </source>
</evidence>
<feature type="DNA-binding region" description="H-T-H motif" evidence="4">
    <location>
        <begin position="29"/>
        <end position="48"/>
    </location>
</feature>
<accession>A0A6G6J7N3</accession>
<evidence type="ECO:0000256" key="2">
    <source>
        <dbReference type="ARBA" id="ARBA00023125"/>
    </source>
</evidence>
<dbReference type="KEGG" id="pnt:G5B91_33205"/>
<reference evidence="6 7" key="1">
    <citation type="submission" date="2020-02" db="EMBL/GenBank/DDBJ databases">
        <title>Integrative conjugative elements (ICEs) and plasmids drive adaptation of Pseudomonas nitroreducens strain HBP1 to wastewater environment.</title>
        <authorList>
            <person name="Sentchilo V."/>
            <person name="Carraro N."/>
            <person name="Bertelli C."/>
            <person name="van der Meer J.R."/>
        </authorList>
    </citation>
    <scope>NUCLEOTIDE SEQUENCE [LARGE SCALE GENOMIC DNA]</scope>
    <source>
        <strain evidence="6 7">HBP1</strain>
        <plasmid evidence="7">ppnihbp1_2</plasmid>
    </source>
</reference>
<dbReference type="SUPFAM" id="SSF48498">
    <property type="entry name" value="Tetracyclin repressor-like, C-terminal domain"/>
    <property type="match status" value="1"/>
</dbReference>
<dbReference type="SUPFAM" id="SSF46689">
    <property type="entry name" value="Homeodomain-like"/>
    <property type="match status" value="1"/>
</dbReference>
<dbReference type="InterPro" id="IPR011075">
    <property type="entry name" value="TetR_C"/>
</dbReference>
<dbReference type="PROSITE" id="PS50977">
    <property type="entry name" value="HTH_TETR_2"/>
    <property type="match status" value="1"/>
</dbReference>
<dbReference type="EMBL" id="CP049141">
    <property type="protein sequence ID" value="QIE91213.1"/>
    <property type="molecule type" value="Genomic_DNA"/>
</dbReference>
<dbReference type="PANTHER" id="PTHR47506:SF10">
    <property type="entry name" value="TRANSCRIPTIONAL REGULATORY PROTEIN"/>
    <property type="match status" value="1"/>
</dbReference>
<dbReference type="Gene3D" id="1.10.357.10">
    <property type="entry name" value="Tetracycline Repressor, domain 2"/>
    <property type="match status" value="1"/>
</dbReference>
<protein>
    <submittedName>
        <fullName evidence="6">TetR/AcrR family transcriptional regulator</fullName>
    </submittedName>
</protein>
<evidence type="ECO:0000256" key="4">
    <source>
        <dbReference type="PROSITE-ProRule" id="PRU00335"/>
    </source>
</evidence>
<dbReference type="Proteomes" id="UP000501063">
    <property type="component" value="Plasmid pPniHBP1_2"/>
</dbReference>
<dbReference type="RefSeq" id="WP_024766637.1">
    <property type="nucleotide sequence ID" value="NZ_CP049141.1"/>
</dbReference>
<dbReference type="Pfam" id="PF00440">
    <property type="entry name" value="TetR_N"/>
    <property type="match status" value="1"/>
</dbReference>
<dbReference type="Pfam" id="PF16925">
    <property type="entry name" value="TetR_C_13"/>
    <property type="match status" value="1"/>
</dbReference>
<keyword evidence="2 4" id="KW-0238">DNA-binding</keyword>
<evidence type="ECO:0000259" key="5">
    <source>
        <dbReference type="PROSITE" id="PS50977"/>
    </source>
</evidence>
<evidence type="ECO:0000313" key="7">
    <source>
        <dbReference type="Proteomes" id="UP000501063"/>
    </source>
</evidence>
<keyword evidence="6" id="KW-0614">Plasmid</keyword>
<organism evidence="6 7">
    <name type="scientific">Pseudomonas nitroreducens</name>
    <dbReference type="NCBI Taxonomy" id="46680"/>
    <lineage>
        <taxon>Bacteria</taxon>
        <taxon>Pseudomonadati</taxon>
        <taxon>Pseudomonadota</taxon>
        <taxon>Gammaproteobacteria</taxon>
        <taxon>Pseudomonadales</taxon>
        <taxon>Pseudomonadaceae</taxon>
        <taxon>Pseudomonas</taxon>
    </lineage>
</organism>
<dbReference type="Gene3D" id="1.10.10.60">
    <property type="entry name" value="Homeodomain-like"/>
    <property type="match status" value="1"/>
</dbReference>
<proteinExistence type="predicted"/>
<dbReference type="InterPro" id="IPR009057">
    <property type="entry name" value="Homeodomain-like_sf"/>
</dbReference>
<dbReference type="InterPro" id="IPR001647">
    <property type="entry name" value="HTH_TetR"/>
</dbReference>